<evidence type="ECO:0000256" key="6">
    <source>
        <dbReference type="HAMAP-Rule" id="MF_00337"/>
    </source>
</evidence>
<evidence type="ECO:0000313" key="7">
    <source>
        <dbReference type="EMBL" id="HIU47823.1"/>
    </source>
</evidence>
<dbReference type="GO" id="GO:0006308">
    <property type="term" value="P:DNA catabolic process"/>
    <property type="evidence" value="ECO:0007669"/>
    <property type="project" value="UniProtKB-UniRule"/>
</dbReference>
<dbReference type="EC" id="3.1.11.6" evidence="6"/>
<dbReference type="GO" id="GO:0008855">
    <property type="term" value="F:exodeoxyribonuclease VII activity"/>
    <property type="evidence" value="ECO:0007669"/>
    <property type="project" value="UniProtKB-UniRule"/>
</dbReference>
<comment type="subunit">
    <text evidence="6">Heterooligomer composed of large and small subunits.</text>
</comment>
<keyword evidence="5 6" id="KW-0269">Exonuclease</keyword>
<evidence type="ECO:0000313" key="8">
    <source>
        <dbReference type="Proteomes" id="UP000824111"/>
    </source>
</evidence>
<evidence type="ECO:0000256" key="4">
    <source>
        <dbReference type="ARBA" id="ARBA00022801"/>
    </source>
</evidence>
<dbReference type="PANTHER" id="PTHR34137:SF1">
    <property type="entry name" value="EXODEOXYRIBONUCLEASE 7 SMALL SUBUNIT"/>
    <property type="match status" value="1"/>
</dbReference>
<reference evidence="7" key="1">
    <citation type="submission" date="2020-10" db="EMBL/GenBank/DDBJ databases">
        <authorList>
            <person name="Gilroy R."/>
        </authorList>
    </citation>
    <scope>NUCLEOTIDE SEQUENCE</scope>
    <source>
        <strain evidence="7">ChiSjej4B22-9803</strain>
    </source>
</reference>
<name>A0A9D1LTI8_9FIRM</name>
<dbReference type="InterPro" id="IPR003761">
    <property type="entry name" value="Exonuc_VII_S"/>
</dbReference>
<gene>
    <name evidence="6 7" type="primary">xseB</name>
    <name evidence="7" type="ORF">IAB04_00505</name>
</gene>
<keyword evidence="2 6" id="KW-0963">Cytoplasm</keyword>
<dbReference type="NCBIfam" id="NF002140">
    <property type="entry name" value="PRK00977.1-4"/>
    <property type="match status" value="1"/>
</dbReference>
<dbReference type="Proteomes" id="UP000824111">
    <property type="component" value="Unassembled WGS sequence"/>
</dbReference>
<comment type="similarity">
    <text evidence="1 6">Belongs to the XseB family.</text>
</comment>
<evidence type="ECO:0000256" key="2">
    <source>
        <dbReference type="ARBA" id="ARBA00022490"/>
    </source>
</evidence>
<dbReference type="GO" id="GO:0009318">
    <property type="term" value="C:exodeoxyribonuclease VII complex"/>
    <property type="evidence" value="ECO:0007669"/>
    <property type="project" value="UniProtKB-UniRule"/>
</dbReference>
<evidence type="ECO:0000256" key="1">
    <source>
        <dbReference type="ARBA" id="ARBA00009998"/>
    </source>
</evidence>
<evidence type="ECO:0000256" key="3">
    <source>
        <dbReference type="ARBA" id="ARBA00022722"/>
    </source>
</evidence>
<evidence type="ECO:0000256" key="5">
    <source>
        <dbReference type="ARBA" id="ARBA00022839"/>
    </source>
</evidence>
<dbReference type="GO" id="GO:0005829">
    <property type="term" value="C:cytosol"/>
    <property type="evidence" value="ECO:0007669"/>
    <property type="project" value="TreeGrafter"/>
</dbReference>
<comment type="function">
    <text evidence="6">Bidirectionally degrades single-stranded DNA into large acid-insoluble oligonucleotides, which are then degraded further into small acid-soluble oligonucleotides.</text>
</comment>
<accession>A0A9D1LTI8</accession>
<dbReference type="Pfam" id="PF02609">
    <property type="entry name" value="Exonuc_VII_S"/>
    <property type="match status" value="1"/>
</dbReference>
<sequence>MPKTFEDTIKELEETVQKLEKGDLDLNESLRLFENGIKLSKSCQKMLDDAEKKVSVLLKNETGEMEQKNFLDEEE</sequence>
<keyword evidence="4 6" id="KW-0378">Hydrolase</keyword>
<dbReference type="EMBL" id="DVND01000012">
    <property type="protein sequence ID" value="HIU47823.1"/>
    <property type="molecule type" value="Genomic_DNA"/>
</dbReference>
<dbReference type="PANTHER" id="PTHR34137">
    <property type="entry name" value="EXODEOXYRIBONUCLEASE 7 SMALL SUBUNIT"/>
    <property type="match status" value="1"/>
</dbReference>
<protein>
    <recommendedName>
        <fullName evidence="6">Exodeoxyribonuclease 7 small subunit</fullName>
        <ecNumber evidence="6">3.1.11.6</ecNumber>
    </recommendedName>
    <alternativeName>
        <fullName evidence="6">Exodeoxyribonuclease VII small subunit</fullName>
        <shortName evidence="6">Exonuclease VII small subunit</shortName>
    </alternativeName>
</protein>
<dbReference type="SUPFAM" id="SSF116842">
    <property type="entry name" value="XseB-like"/>
    <property type="match status" value="1"/>
</dbReference>
<dbReference type="InterPro" id="IPR037004">
    <property type="entry name" value="Exonuc_VII_ssu_sf"/>
</dbReference>
<dbReference type="AlphaFoldDB" id="A0A9D1LTI8"/>
<organism evidence="7 8">
    <name type="scientific">Candidatus Avimonoglobus intestinipullorum</name>
    <dbReference type="NCBI Taxonomy" id="2840699"/>
    <lineage>
        <taxon>Bacteria</taxon>
        <taxon>Bacillati</taxon>
        <taxon>Bacillota</taxon>
        <taxon>Clostridia</taxon>
        <taxon>Eubacteriales</taxon>
        <taxon>Candidatus Avimonoglobus</taxon>
    </lineage>
</organism>
<dbReference type="Gene3D" id="1.10.287.1040">
    <property type="entry name" value="Exonuclease VII, small subunit"/>
    <property type="match status" value="1"/>
</dbReference>
<reference evidence="7" key="2">
    <citation type="journal article" date="2021" name="PeerJ">
        <title>Extensive microbial diversity within the chicken gut microbiome revealed by metagenomics and culture.</title>
        <authorList>
            <person name="Gilroy R."/>
            <person name="Ravi A."/>
            <person name="Getino M."/>
            <person name="Pursley I."/>
            <person name="Horton D.L."/>
            <person name="Alikhan N.F."/>
            <person name="Baker D."/>
            <person name="Gharbi K."/>
            <person name="Hall N."/>
            <person name="Watson M."/>
            <person name="Adriaenssens E.M."/>
            <person name="Foster-Nyarko E."/>
            <person name="Jarju S."/>
            <person name="Secka A."/>
            <person name="Antonio M."/>
            <person name="Oren A."/>
            <person name="Chaudhuri R.R."/>
            <person name="La Ragione R."/>
            <person name="Hildebrand F."/>
            <person name="Pallen M.J."/>
        </authorList>
    </citation>
    <scope>NUCLEOTIDE SEQUENCE</scope>
    <source>
        <strain evidence="7">ChiSjej4B22-9803</strain>
    </source>
</reference>
<dbReference type="PIRSF" id="PIRSF006488">
    <property type="entry name" value="Exonuc_VII_S"/>
    <property type="match status" value="1"/>
</dbReference>
<proteinExistence type="inferred from homology"/>
<dbReference type="NCBIfam" id="TIGR01280">
    <property type="entry name" value="xseB"/>
    <property type="match status" value="1"/>
</dbReference>
<keyword evidence="3 6" id="KW-0540">Nuclease</keyword>
<comment type="subcellular location">
    <subcellularLocation>
        <location evidence="6">Cytoplasm</location>
    </subcellularLocation>
</comment>
<comment type="caution">
    <text evidence="7">The sequence shown here is derived from an EMBL/GenBank/DDBJ whole genome shotgun (WGS) entry which is preliminary data.</text>
</comment>
<dbReference type="HAMAP" id="MF_00337">
    <property type="entry name" value="Exonuc_7_S"/>
    <property type="match status" value="1"/>
</dbReference>
<comment type="catalytic activity">
    <reaction evidence="6">
        <text>Exonucleolytic cleavage in either 5'- to 3'- or 3'- to 5'-direction to yield nucleoside 5'-phosphates.</text>
        <dbReference type="EC" id="3.1.11.6"/>
    </reaction>
</comment>